<dbReference type="PANTHER" id="PTHR43975:SF2">
    <property type="entry name" value="EG:BACR7A4.14 PROTEIN-RELATED"/>
    <property type="match status" value="1"/>
</dbReference>
<dbReference type="GO" id="GO:0004316">
    <property type="term" value="F:3-oxoacyl-[acyl-carrier-protein] reductase (NADPH) activity"/>
    <property type="evidence" value="ECO:0007669"/>
    <property type="project" value="UniProtKB-EC"/>
</dbReference>
<dbReference type="InterPro" id="IPR057326">
    <property type="entry name" value="KR_dom"/>
</dbReference>
<dbReference type="PROSITE" id="PS51257">
    <property type="entry name" value="PROKAR_LIPOPROTEIN"/>
    <property type="match status" value="1"/>
</dbReference>
<dbReference type="Gene3D" id="3.40.50.720">
    <property type="entry name" value="NAD(P)-binding Rossmann-like Domain"/>
    <property type="match status" value="1"/>
</dbReference>
<protein>
    <submittedName>
        <fullName evidence="3">3-oxoacyl-[acyl-carrier protein] reductase</fullName>
        <ecNumber evidence="3">1.1.1.100</ecNumber>
    </submittedName>
</protein>
<dbReference type="PRINTS" id="PR00080">
    <property type="entry name" value="SDRFAMILY"/>
</dbReference>
<gene>
    <name evidence="3" type="ORF">FHS55_004209</name>
</gene>
<evidence type="ECO:0000313" key="4">
    <source>
        <dbReference type="Proteomes" id="UP000533469"/>
    </source>
</evidence>
<dbReference type="SUPFAM" id="SSF51735">
    <property type="entry name" value="NAD(P)-binding Rossmann-fold domains"/>
    <property type="match status" value="1"/>
</dbReference>
<proteinExistence type="inferred from homology"/>
<dbReference type="EMBL" id="JACICD010000012">
    <property type="protein sequence ID" value="MBB3773567.1"/>
    <property type="molecule type" value="Genomic_DNA"/>
</dbReference>
<name>A0A839ZG27_9HYPH</name>
<dbReference type="AlphaFoldDB" id="A0A839ZG27"/>
<dbReference type="PRINTS" id="PR00081">
    <property type="entry name" value="GDHRDH"/>
</dbReference>
<organism evidence="3 4">
    <name type="scientific">Ancylobacter tetraedralis</name>
    <dbReference type="NCBI Taxonomy" id="217068"/>
    <lineage>
        <taxon>Bacteria</taxon>
        <taxon>Pseudomonadati</taxon>
        <taxon>Pseudomonadota</taxon>
        <taxon>Alphaproteobacteria</taxon>
        <taxon>Hyphomicrobiales</taxon>
        <taxon>Xanthobacteraceae</taxon>
        <taxon>Ancylobacter</taxon>
    </lineage>
</organism>
<dbReference type="Proteomes" id="UP000533469">
    <property type="component" value="Unassembled WGS sequence"/>
</dbReference>
<dbReference type="CDD" id="cd05233">
    <property type="entry name" value="SDR_c"/>
    <property type="match status" value="1"/>
</dbReference>
<feature type="domain" description="Ketoreductase" evidence="2">
    <location>
        <begin position="8"/>
        <end position="174"/>
    </location>
</feature>
<evidence type="ECO:0000259" key="2">
    <source>
        <dbReference type="SMART" id="SM00822"/>
    </source>
</evidence>
<dbReference type="InterPro" id="IPR002347">
    <property type="entry name" value="SDR_fam"/>
</dbReference>
<dbReference type="EC" id="1.1.1.100" evidence="3"/>
<dbReference type="InterPro" id="IPR036291">
    <property type="entry name" value="NAD(P)-bd_dom_sf"/>
</dbReference>
<accession>A0A839ZG27</accession>
<keyword evidence="3" id="KW-0560">Oxidoreductase</keyword>
<evidence type="ECO:0000256" key="1">
    <source>
        <dbReference type="ARBA" id="ARBA00006484"/>
    </source>
</evidence>
<comment type="similarity">
    <text evidence="1">Belongs to the short-chain dehydrogenases/reductases (SDR) family.</text>
</comment>
<evidence type="ECO:0000313" key="3">
    <source>
        <dbReference type="EMBL" id="MBB3773567.1"/>
    </source>
</evidence>
<dbReference type="FunFam" id="3.40.50.720:FF:000084">
    <property type="entry name" value="Short-chain dehydrogenase reductase"/>
    <property type="match status" value="1"/>
</dbReference>
<dbReference type="SMART" id="SM00822">
    <property type="entry name" value="PKS_KR"/>
    <property type="match status" value="1"/>
</dbReference>
<dbReference type="PANTHER" id="PTHR43975">
    <property type="entry name" value="ZGC:101858"/>
    <property type="match status" value="1"/>
</dbReference>
<keyword evidence="4" id="KW-1185">Reference proteome</keyword>
<reference evidence="3 4" key="1">
    <citation type="submission" date="2020-08" db="EMBL/GenBank/DDBJ databases">
        <title>Genomic Encyclopedia of Type Strains, Phase IV (KMG-IV): sequencing the most valuable type-strain genomes for metagenomic binning, comparative biology and taxonomic classification.</title>
        <authorList>
            <person name="Goeker M."/>
        </authorList>
    </citation>
    <scope>NUCLEOTIDE SEQUENCE [LARGE SCALE GENOMIC DNA]</scope>
    <source>
        <strain evidence="3 4">DSM 5895</strain>
    </source>
</reference>
<dbReference type="RefSeq" id="WP_183191710.1">
    <property type="nucleotide sequence ID" value="NZ_JACICD010000012.1"/>
</dbReference>
<dbReference type="Pfam" id="PF13561">
    <property type="entry name" value="adh_short_C2"/>
    <property type="match status" value="1"/>
</dbReference>
<comment type="caution">
    <text evidence="3">The sequence shown here is derived from an EMBL/GenBank/DDBJ whole genome shotgun (WGS) entry which is preliminary data.</text>
</comment>
<sequence length="266" mass="28524">MDLLLKDKVVVVTGSSAGIGLATACEFAREGAHVVLVGRTQERLRAAAHGLPETAASVLSVACDVTEPDGAARLIDNVVERHGGIDVLVNNVGGAVGGRLIENSTDDHWRRTFEMNVVQTVRLMRLAVPHMQHRAAAIVNIASISGWVPQLASSGQYGGSKAALIFDTERWALEFQKHGIRVNAVAPGAILEEGGGWATYRDAHREAFDAYVEEAFPMGRLGAPQEVADVVVFLASARANWVNGRMVAVDGLEQPVRSARHWVGEH</sequence>